<evidence type="ECO:0000313" key="2">
    <source>
        <dbReference type="EMBL" id="KAJ3596916.1"/>
    </source>
</evidence>
<feature type="compositionally biased region" description="Low complexity" evidence="1">
    <location>
        <begin position="49"/>
        <end position="64"/>
    </location>
</feature>
<dbReference type="AlphaFoldDB" id="A0A9Q0DYJ3"/>
<sequence length="108" mass="11160">MGERRTHSFPMRCQIQRDYGSRLSRFPNGYASTGLSPDQSLDEEPEHVASTTAASTTASTTTTSFTGTDGREPSAAAAVAAVVGGGGGYRGESLLSGFTGNGPEIRGE</sequence>
<keyword evidence="3" id="KW-1185">Reference proteome</keyword>
<proteinExistence type="predicted"/>
<evidence type="ECO:0000313" key="3">
    <source>
        <dbReference type="Proteomes" id="UP001148018"/>
    </source>
</evidence>
<reference evidence="2" key="1">
    <citation type="submission" date="2022-07" db="EMBL/GenBank/DDBJ databases">
        <title>Chromosome-level genome of Muraenolepis orangiensis.</title>
        <authorList>
            <person name="Kim J."/>
        </authorList>
    </citation>
    <scope>NUCLEOTIDE SEQUENCE</scope>
    <source>
        <strain evidence="2">KU_S4_2022</strain>
        <tissue evidence="2">Muscle</tissue>
    </source>
</reference>
<organism evidence="2 3">
    <name type="scientific">Muraenolepis orangiensis</name>
    <name type="common">Patagonian moray cod</name>
    <dbReference type="NCBI Taxonomy" id="630683"/>
    <lineage>
        <taxon>Eukaryota</taxon>
        <taxon>Metazoa</taxon>
        <taxon>Chordata</taxon>
        <taxon>Craniata</taxon>
        <taxon>Vertebrata</taxon>
        <taxon>Euteleostomi</taxon>
        <taxon>Actinopterygii</taxon>
        <taxon>Neopterygii</taxon>
        <taxon>Teleostei</taxon>
        <taxon>Neoteleostei</taxon>
        <taxon>Acanthomorphata</taxon>
        <taxon>Zeiogadaria</taxon>
        <taxon>Gadariae</taxon>
        <taxon>Gadiformes</taxon>
        <taxon>Muraenolepidoidei</taxon>
        <taxon>Muraenolepididae</taxon>
        <taxon>Muraenolepis</taxon>
    </lineage>
</organism>
<feature type="region of interest" description="Disordered" evidence="1">
    <location>
        <begin position="24"/>
        <end position="73"/>
    </location>
</feature>
<name>A0A9Q0DYJ3_9TELE</name>
<accession>A0A9Q0DYJ3</accession>
<protein>
    <submittedName>
        <fullName evidence="2">Uncharacterized protein</fullName>
    </submittedName>
</protein>
<comment type="caution">
    <text evidence="2">The sequence shown here is derived from an EMBL/GenBank/DDBJ whole genome shotgun (WGS) entry which is preliminary data.</text>
</comment>
<evidence type="ECO:0000256" key="1">
    <source>
        <dbReference type="SAM" id="MobiDB-lite"/>
    </source>
</evidence>
<feature type="compositionally biased region" description="Polar residues" evidence="1">
    <location>
        <begin position="30"/>
        <end position="39"/>
    </location>
</feature>
<dbReference type="Proteomes" id="UP001148018">
    <property type="component" value="Unassembled WGS sequence"/>
</dbReference>
<gene>
    <name evidence="2" type="ORF">NHX12_003316</name>
</gene>
<dbReference type="EMBL" id="JANIIK010000110">
    <property type="protein sequence ID" value="KAJ3596916.1"/>
    <property type="molecule type" value="Genomic_DNA"/>
</dbReference>